<sequence>MRQTVVTAPADLQLMCASEAQTRLGASGEVLPISSSQTAPGRYTVLLSVGGGQASCVVTDQGVIESIA</sequence>
<organism evidence="1 2">
    <name type="scientific">Acuticoccus sediminis</name>
    <dbReference type="NCBI Taxonomy" id="2184697"/>
    <lineage>
        <taxon>Bacteria</taxon>
        <taxon>Pseudomonadati</taxon>
        <taxon>Pseudomonadota</taxon>
        <taxon>Alphaproteobacteria</taxon>
        <taxon>Hyphomicrobiales</taxon>
        <taxon>Amorphaceae</taxon>
        <taxon>Acuticoccus</taxon>
    </lineage>
</organism>
<protein>
    <submittedName>
        <fullName evidence="1">Uncharacterized protein</fullName>
    </submittedName>
</protein>
<gene>
    <name evidence="1" type="ORF">DLJ53_30575</name>
</gene>
<name>A0A8B2NQ57_9HYPH</name>
<accession>A0A8B2NQ57</accession>
<reference evidence="1 2" key="1">
    <citation type="submission" date="2018-05" db="EMBL/GenBank/DDBJ databases">
        <title>Acuticoccus sediminis sp. nov., isolated from deep-sea sediment of Indian Ocean.</title>
        <authorList>
            <person name="Liu X."/>
            <person name="Lai Q."/>
            <person name="Du Y."/>
            <person name="Sun F."/>
            <person name="Zhang X."/>
            <person name="Wang S."/>
            <person name="Shao Z."/>
        </authorList>
    </citation>
    <scope>NUCLEOTIDE SEQUENCE [LARGE SCALE GENOMIC DNA]</scope>
    <source>
        <strain evidence="1 2">PTG4-2</strain>
    </source>
</reference>
<keyword evidence="2" id="KW-1185">Reference proteome</keyword>
<dbReference type="Proteomes" id="UP000249590">
    <property type="component" value="Unassembled WGS sequence"/>
</dbReference>
<evidence type="ECO:0000313" key="2">
    <source>
        <dbReference type="Proteomes" id="UP000249590"/>
    </source>
</evidence>
<comment type="caution">
    <text evidence="1">The sequence shown here is derived from an EMBL/GenBank/DDBJ whole genome shotgun (WGS) entry which is preliminary data.</text>
</comment>
<dbReference type="AlphaFoldDB" id="A0A8B2NQ57"/>
<proteinExistence type="predicted"/>
<evidence type="ECO:0000313" key="1">
    <source>
        <dbReference type="EMBL" id="RAH97021.1"/>
    </source>
</evidence>
<dbReference type="EMBL" id="QHHQ01000010">
    <property type="protein sequence ID" value="RAH97021.1"/>
    <property type="molecule type" value="Genomic_DNA"/>
</dbReference>